<feature type="compositionally biased region" description="Basic and acidic residues" evidence="3">
    <location>
        <begin position="745"/>
        <end position="764"/>
    </location>
</feature>
<dbReference type="PRINTS" id="PR01367">
    <property type="entry name" value="BGCRYSTALLIN"/>
</dbReference>
<feature type="compositionally biased region" description="Low complexity" evidence="3">
    <location>
        <begin position="260"/>
        <end position="270"/>
    </location>
</feature>
<feature type="compositionally biased region" description="Basic and acidic residues" evidence="3">
    <location>
        <begin position="323"/>
        <end position="332"/>
    </location>
</feature>
<evidence type="ECO:0000256" key="3">
    <source>
        <dbReference type="SAM" id="MobiDB-lite"/>
    </source>
</evidence>
<feature type="region of interest" description="Disordered" evidence="3">
    <location>
        <begin position="420"/>
        <end position="539"/>
    </location>
</feature>
<protein>
    <recommendedName>
        <fullName evidence="4">Beta/gamma crystallin 'Greek key' domain-containing protein</fullName>
    </recommendedName>
</protein>
<feature type="region of interest" description="Disordered" evidence="3">
    <location>
        <begin position="561"/>
        <end position="594"/>
    </location>
</feature>
<organism evidence="5 6">
    <name type="scientific">Mugilogobius chulae</name>
    <name type="common">yellowstripe goby</name>
    <dbReference type="NCBI Taxonomy" id="88201"/>
    <lineage>
        <taxon>Eukaryota</taxon>
        <taxon>Metazoa</taxon>
        <taxon>Chordata</taxon>
        <taxon>Craniata</taxon>
        <taxon>Vertebrata</taxon>
        <taxon>Euteleostomi</taxon>
        <taxon>Actinopterygii</taxon>
        <taxon>Neopterygii</taxon>
        <taxon>Teleostei</taxon>
        <taxon>Neoteleostei</taxon>
        <taxon>Acanthomorphata</taxon>
        <taxon>Gobiaria</taxon>
        <taxon>Gobiiformes</taxon>
        <taxon>Gobioidei</taxon>
        <taxon>Gobiidae</taxon>
        <taxon>Gobionellinae</taxon>
        <taxon>Mugilogobius</taxon>
    </lineage>
</organism>
<feature type="compositionally biased region" description="Polar residues" evidence="3">
    <location>
        <begin position="706"/>
        <end position="726"/>
    </location>
</feature>
<feature type="compositionally biased region" description="Low complexity" evidence="3">
    <location>
        <begin position="1006"/>
        <end position="1017"/>
    </location>
</feature>
<feature type="compositionally biased region" description="Low complexity" evidence="3">
    <location>
        <begin position="516"/>
        <end position="534"/>
    </location>
</feature>
<feature type="compositionally biased region" description="Low complexity" evidence="3">
    <location>
        <begin position="1071"/>
        <end position="1093"/>
    </location>
</feature>
<feature type="compositionally biased region" description="Basic and acidic residues" evidence="3">
    <location>
        <begin position="581"/>
        <end position="594"/>
    </location>
</feature>
<feature type="domain" description="Beta/gamma crystallin 'Greek key'" evidence="4">
    <location>
        <begin position="1450"/>
        <end position="1492"/>
    </location>
</feature>
<feature type="domain" description="Beta/gamma crystallin 'Greek key'" evidence="4">
    <location>
        <begin position="1541"/>
        <end position="1583"/>
    </location>
</feature>
<feature type="domain" description="Beta/gamma crystallin 'Greek key'" evidence="4">
    <location>
        <begin position="1399"/>
        <end position="1449"/>
    </location>
</feature>
<dbReference type="Gene3D" id="2.60.20.10">
    <property type="entry name" value="Crystallins"/>
    <property type="match status" value="6"/>
</dbReference>
<dbReference type="InterPro" id="IPR001064">
    <property type="entry name" value="Beta/gamma_crystallin"/>
</dbReference>
<dbReference type="Gene3D" id="2.80.10.50">
    <property type="match status" value="1"/>
</dbReference>
<feature type="region of interest" description="Disordered" evidence="3">
    <location>
        <begin position="1"/>
        <end position="40"/>
    </location>
</feature>
<feature type="domain" description="Beta/gamma crystallin 'Greek key'" evidence="4">
    <location>
        <begin position="1630"/>
        <end position="1674"/>
    </location>
</feature>
<feature type="compositionally biased region" description="Polar residues" evidence="3">
    <location>
        <begin position="8"/>
        <end position="19"/>
    </location>
</feature>
<feature type="compositionally biased region" description="Basic and acidic residues" evidence="3">
    <location>
        <begin position="1059"/>
        <end position="1070"/>
    </location>
</feature>
<dbReference type="PANTHER" id="PTHR11818">
    <property type="entry name" value="BETA/GAMMA CRYSTALLIN"/>
    <property type="match status" value="1"/>
</dbReference>
<feature type="compositionally biased region" description="Polar residues" evidence="3">
    <location>
        <begin position="561"/>
        <end position="577"/>
    </location>
</feature>
<feature type="compositionally biased region" description="Basic and acidic residues" evidence="3">
    <location>
        <begin position="1118"/>
        <end position="1142"/>
    </location>
</feature>
<dbReference type="Pfam" id="PF00030">
    <property type="entry name" value="Crystall"/>
    <property type="match status" value="6"/>
</dbReference>
<comment type="similarity">
    <text evidence="1">Belongs to the beta/gamma-crystallin family.</text>
</comment>
<feature type="compositionally biased region" description="Low complexity" evidence="3">
    <location>
        <begin position="1159"/>
        <end position="1170"/>
    </location>
</feature>
<dbReference type="InterPro" id="IPR035992">
    <property type="entry name" value="Ricin_B-like_lectins"/>
</dbReference>
<comment type="caution">
    <text evidence="5">The sequence shown here is derived from an EMBL/GenBank/DDBJ whole genome shotgun (WGS) entry which is preliminary data.</text>
</comment>
<dbReference type="SUPFAM" id="SSF50370">
    <property type="entry name" value="Ricin B-like lectins"/>
    <property type="match status" value="1"/>
</dbReference>
<name>A0AAW0NS66_9GOBI</name>
<feature type="region of interest" description="Disordered" evidence="3">
    <location>
        <begin position="319"/>
        <end position="373"/>
    </location>
</feature>
<evidence type="ECO:0000313" key="6">
    <source>
        <dbReference type="Proteomes" id="UP001460270"/>
    </source>
</evidence>
<feature type="domain" description="Beta/gamma crystallin 'Greek key'" evidence="4">
    <location>
        <begin position="1239"/>
        <end position="1271"/>
    </location>
</feature>
<dbReference type="PROSITE" id="PS50231">
    <property type="entry name" value="RICIN_B_LECTIN"/>
    <property type="match status" value="1"/>
</dbReference>
<dbReference type="PANTHER" id="PTHR11818:SF2">
    <property type="entry name" value="BETA_GAMMA CRYSTALLIN DOMAIN-CONTAINING PROTEIN 1"/>
    <property type="match status" value="1"/>
</dbReference>
<feature type="region of interest" description="Disordered" evidence="3">
    <location>
        <begin position="929"/>
        <end position="1099"/>
    </location>
</feature>
<evidence type="ECO:0000256" key="2">
    <source>
        <dbReference type="ARBA" id="ARBA00022737"/>
    </source>
</evidence>
<feature type="compositionally biased region" description="Low complexity" evidence="3">
    <location>
        <begin position="361"/>
        <end position="373"/>
    </location>
</feature>
<dbReference type="SUPFAM" id="SSF49695">
    <property type="entry name" value="gamma-Crystallin-like"/>
    <property type="match status" value="3"/>
</dbReference>
<gene>
    <name evidence="5" type="ORF">WMY93_017099</name>
</gene>
<feature type="domain" description="Beta/gamma crystallin 'Greek key'" evidence="4">
    <location>
        <begin position="1721"/>
        <end position="1762"/>
    </location>
</feature>
<feature type="compositionally biased region" description="Polar residues" evidence="3">
    <location>
        <begin position="1032"/>
        <end position="1043"/>
    </location>
</feature>
<evidence type="ECO:0000256" key="1">
    <source>
        <dbReference type="ARBA" id="ARBA00009646"/>
    </source>
</evidence>
<feature type="region of interest" description="Disordered" evidence="3">
    <location>
        <begin position="741"/>
        <end position="764"/>
    </location>
</feature>
<evidence type="ECO:0000259" key="4">
    <source>
        <dbReference type="PROSITE" id="PS50915"/>
    </source>
</evidence>
<feature type="region of interest" description="Disordered" evidence="3">
    <location>
        <begin position="226"/>
        <end position="287"/>
    </location>
</feature>
<dbReference type="Proteomes" id="UP001460270">
    <property type="component" value="Unassembled WGS sequence"/>
</dbReference>
<dbReference type="EMBL" id="JBBPFD010000012">
    <property type="protein sequence ID" value="KAK7904492.1"/>
    <property type="molecule type" value="Genomic_DNA"/>
</dbReference>
<feature type="compositionally biased region" description="Basic and acidic residues" evidence="3">
    <location>
        <begin position="272"/>
        <end position="281"/>
    </location>
</feature>
<dbReference type="PROSITE" id="PS50915">
    <property type="entry name" value="CRYSTALLIN_BETA_GAMMA"/>
    <property type="match status" value="7"/>
</dbReference>
<sequence length="1900" mass="212460">MKSKSGEDITSTVVKLNTTKTEEDGNELAKQPKESLQTDIKVSQRGSVEIKGLEATVDMKLSEDSSNITFSLQENEKVETLDKTPELKAKQEIGTEAQIGQINQTSPLKDSEVIKLESQSLPVIDDGQEVKELVSQVFDKEIPDSNFKLATEDIRPAVDNLSTTQRVEVGSDLAKQTDTKSKGILEEQDVSLEAAVDVGLSVFPRKDVSHKQQSIKLQEEPNLTVSIKENASEREKQKITSPLQENKELETLEKTPGLKTEQGTETQTQEKSTIKHSEMIKLESQSETVISDCQNLKELVPQPFDKETKDSEVKLATEAIKPIADKLTKTEENESDSTPAESKESSLKATIDVGASSKDGNQQQQSVNIQEQSKITVSKIEITSESEKHKKEEKTAETLQGNKELETCKENISKLSEIFDSSSDSTRLKAQQELETETQIDKTQEISTMKQSAKMKLEAQSEAVMTEDRKEPVSQLLDNENKDGDLKLVNEDSKPTVDSLSSTIREENESDLTKPSADSVQVESEVSQQDQNSSLIESKERNLEATIGIGISEFPSENINQQQSTNLQEEQNLTVSNIETTQKEKPKIEEKITTSLPKNKEDIFEKLDIKNKSKIEKEVEPTKAESEMKAEVKSNKINEISIKENEVIKLETQNDGDKLKESVSLLFDKQNQDSNLKSVTKDIKPTEDKPSTAKKVENEKDLAKTLQDSLQSESEVIPQEQKSSPVESKLINLHGSVDLRLSEVSNKDDKQQQKSVQDEPKILESKMEVEKQNVEERISTLFQEITDVQTSEKLKDNESQIQKDISDKLPSDNEALRLKAKPEIKMASHDKVNTVSPVKQSAVVTSDSQELKEFVSKPFYDEDQEEDGVVVEKIIIKMRKKDKNAKEIIKMTEIEKPEILGDKSIHHWSEPLKGEGKESYLTKDSPSCWLDVENGQNIGERKSTNADWMLQPAAAREEQTQENGSQTKTTNITEENDKSAVEEGILNEAGQDEGVINGIGKHSRLSRMSILSSLMSSPRTNRNHKEEPSPALNGTHTTGQQQEAPAGEKKSVVSALSDVKADKEGVRASDQDSPFSSISESSVNSESASSTSSRPQFPVFTEIQLPDHLEKYIAKQKGESDSIKSLEEHNKPKMDNRADITKKQTLISNKTESDAALKSPTTPTSPSKFTRQSSLTRTTLKTKARTKIPVIRGVHKRPGKIVIHEQADSAGEAFELYGSMEDATSLKLSPVITVRVIRGCWLLYEKPGFQGRTIALDESTTEQIVNVWAEEQPPVPPENLDQHVPTTPMVIGSIKLAVRDYTLPRIDLFTEVNGLGMMMSYNDEVVEINSYGIPQNTGSIRVHSGVWLVYSDPGYGGFVGVLEAGEYPCPESWGFPQPFVGSLRPLRMGPIKVDHPNEVKALVFEKPNFEGESIEVDSDVFSFSGKEISDQPDVNKKLLSSVGSLKIIGGLWVGYQEADFEGQQYILEEGEYAHCEDWGGAEDGLLSLRPIYTDFTAPRIKLFGDKMFKELSLHVDLIDPIFNFDVAGHSTKTQSIDVQSGVWVAFENPGFCGELYVLEKGLYPSPEDWGASNFRISSIQPVFYDSLNNTSKFKAQLFSEPDFQGQLVFLENSVDTLNDFVPKSCKILSGNWVMYEGAQFTQRMHVLEEGQYPNTEAMGLQSSDTIIHSIQTIGYEFSLPSIVLFSKAGCKGRRIVLENGNVNLNRIGHDGFVRSLVVEGGIWVIYEGSNYRGRQILLLPGRVDNLFHLSGWEQIGSLRPLIQQKQQYFRLRCRENGHMFSLTGTLDDIKLMRVQAVKESEGMEQVWLYREGRLSCKLLEDCFLETTGSMLMAGSRLCVSPDKGKEKQLWNFTPDGLVRCHLQRDLVLEVKGGHQFDKNQVILNQFDKRKLNQRWALEII</sequence>
<feature type="compositionally biased region" description="Polar residues" evidence="3">
    <location>
        <begin position="961"/>
        <end position="973"/>
    </location>
</feature>
<feature type="region of interest" description="Disordered" evidence="3">
    <location>
        <begin position="1118"/>
        <end position="1170"/>
    </location>
</feature>
<accession>A0AAW0NS66</accession>
<feature type="compositionally biased region" description="Basic and acidic residues" evidence="3">
    <location>
        <begin position="479"/>
        <end position="495"/>
    </location>
</feature>
<evidence type="ECO:0000313" key="5">
    <source>
        <dbReference type="EMBL" id="KAK7904492.1"/>
    </source>
</evidence>
<feature type="compositionally biased region" description="Basic and acidic residues" evidence="3">
    <location>
        <begin position="385"/>
        <end position="396"/>
    </location>
</feature>
<feature type="region of interest" description="Disordered" evidence="3">
    <location>
        <begin position="383"/>
        <end position="402"/>
    </location>
</feature>
<feature type="compositionally biased region" description="Basic and acidic residues" evidence="3">
    <location>
        <begin position="679"/>
        <end position="703"/>
    </location>
</feature>
<feature type="domain" description="Beta/gamma crystallin 'Greek key'" evidence="4">
    <location>
        <begin position="1345"/>
        <end position="1387"/>
    </location>
</feature>
<feature type="region of interest" description="Disordered" evidence="3">
    <location>
        <begin position="670"/>
        <end position="728"/>
    </location>
</feature>
<dbReference type="InterPro" id="IPR050252">
    <property type="entry name" value="Beta/Gamma-Crystallin"/>
</dbReference>
<proteinExistence type="inferred from homology"/>
<dbReference type="SMART" id="SM00247">
    <property type="entry name" value="XTALbg"/>
    <property type="match status" value="6"/>
</dbReference>
<keyword evidence="6" id="KW-1185">Reference proteome</keyword>
<keyword evidence="2" id="KW-0677">Repeat</keyword>
<reference evidence="6" key="1">
    <citation type="submission" date="2024-04" db="EMBL/GenBank/DDBJ databases">
        <title>Salinicola lusitanus LLJ914,a marine bacterium isolated from the Okinawa Trough.</title>
        <authorList>
            <person name="Li J."/>
        </authorList>
    </citation>
    <scope>NUCLEOTIDE SEQUENCE [LARGE SCALE GENOMIC DNA]</scope>
</reference>
<dbReference type="InterPro" id="IPR011024">
    <property type="entry name" value="G_crystallin-like"/>
</dbReference>